<comment type="caution">
    <text evidence="2">The sequence shown here is derived from an EMBL/GenBank/DDBJ whole genome shotgun (WGS) entry which is preliminary data.</text>
</comment>
<organism evidence="2 3">
    <name type="scientific">Trichocladium antarcticum</name>
    <dbReference type="NCBI Taxonomy" id="1450529"/>
    <lineage>
        <taxon>Eukaryota</taxon>
        <taxon>Fungi</taxon>
        <taxon>Dikarya</taxon>
        <taxon>Ascomycota</taxon>
        <taxon>Pezizomycotina</taxon>
        <taxon>Sordariomycetes</taxon>
        <taxon>Sordariomycetidae</taxon>
        <taxon>Sordariales</taxon>
        <taxon>Chaetomiaceae</taxon>
        <taxon>Trichocladium</taxon>
    </lineage>
</organism>
<name>A0AAN6ZA97_9PEZI</name>
<accession>A0AAN6ZA97</accession>
<dbReference type="EMBL" id="MU853422">
    <property type="protein sequence ID" value="KAK4131645.1"/>
    <property type="molecule type" value="Genomic_DNA"/>
</dbReference>
<gene>
    <name evidence="2" type="ORF">BT67DRAFT_145388</name>
</gene>
<protein>
    <submittedName>
        <fullName evidence="2">Uncharacterized protein</fullName>
    </submittedName>
</protein>
<feature type="compositionally biased region" description="Pro residues" evidence="1">
    <location>
        <begin position="57"/>
        <end position="67"/>
    </location>
</feature>
<reference evidence="2" key="1">
    <citation type="journal article" date="2023" name="Mol. Phylogenet. Evol.">
        <title>Genome-scale phylogeny and comparative genomics of the fungal order Sordariales.</title>
        <authorList>
            <person name="Hensen N."/>
            <person name="Bonometti L."/>
            <person name="Westerberg I."/>
            <person name="Brannstrom I.O."/>
            <person name="Guillou S."/>
            <person name="Cros-Aarteil S."/>
            <person name="Calhoun S."/>
            <person name="Haridas S."/>
            <person name="Kuo A."/>
            <person name="Mondo S."/>
            <person name="Pangilinan J."/>
            <person name="Riley R."/>
            <person name="LaButti K."/>
            <person name="Andreopoulos B."/>
            <person name="Lipzen A."/>
            <person name="Chen C."/>
            <person name="Yan M."/>
            <person name="Daum C."/>
            <person name="Ng V."/>
            <person name="Clum A."/>
            <person name="Steindorff A."/>
            <person name="Ohm R.A."/>
            <person name="Martin F."/>
            <person name="Silar P."/>
            <person name="Natvig D.O."/>
            <person name="Lalanne C."/>
            <person name="Gautier V."/>
            <person name="Ament-Velasquez S.L."/>
            <person name="Kruys A."/>
            <person name="Hutchinson M.I."/>
            <person name="Powell A.J."/>
            <person name="Barry K."/>
            <person name="Miller A.N."/>
            <person name="Grigoriev I.V."/>
            <person name="Debuchy R."/>
            <person name="Gladieux P."/>
            <person name="Hiltunen Thoren M."/>
            <person name="Johannesson H."/>
        </authorList>
    </citation>
    <scope>NUCLEOTIDE SEQUENCE</scope>
    <source>
        <strain evidence="2">CBS 123565</strain>
    </source>
</reference>
<evidence type="ECO:0000313" key="2">
    <source>
        <dbReference type="EMBL" id="KAK4131645.1"/>
    </source>
</evidence>
<feature type="region of interest" description="Disordered" evidence="1">
    <location>
        <begin position="43"/>
        <end position="133"/>
    </location>
</feature>
<proteinExistence type="predicted"/>
<dbReference type="AlphaFoldDB" id="A0AAN6ZA97"/>
<sequence length="133" mass="14777">MLLNHFMCPAALPLGLLNLRCIHHVPVQRHTWPCSRGIGSCALSHPGGRAPVAGIQPPTPPSSPPTSPNGSKQASTRRRQAWQGRDNPLPQISRNDRFHTLSDQWPLSCVESERKPHTAGRRRPDALFRSQYP</sequence>
<dbReference type="Proteomes" id="UP001304895">
    <property type="component" value="Unassembled WGS sequence"/>
</dbReference>
<keyword evidence="3" id="KW-1185">Reference proteome</keyword>
<feature type="compositionally biased region" description="Basic and acidic residues" evidence="1">
    <location>
        <begin position="111"/>
        <end position="126"/>
    </location>
</feature>
<evidence type="ECO:0000256" key="1">
    <source>
        <dbReference type="SAM" id="MobiDB-lite"/>
    </source>
</evidence>
<reference evidence="2" key="2">
    <citation type="submission" date="2023-05" db="EMBL/GenBank/DDBJ databases">
        <authorList>
            <consortium name="Lawrence Berkeley National Laboratory"/>
            <person name="Steindorff A."/>
            <person name="Hensen N."/>
            <person name="Bonometti L."/>
            <person name="Westerberg I."/>
            <person name="Brannstrom I.O."/>
            <person name="Guillou S."/>
            <person name="Cros-Aarteil S."/>
            <person name="Calhoun S."/>
            <person name="Haridas S."/>
            <person name="Kuo A."/>
            <person name="Mondo S."/>
            <person name="Pangilinan J."/>
            <person name="Riley R."/>
            <person name="Labutti K."/>
            <person name="Andreopoulos B."/>
            <person name="Lipzen A."/>
            <person name="Chen C."/>
            <person name="Yanf M."/>
            <person name="Daum C."/>
            <person name="Ng V."/>
            <person name="Clum A."/>
            <person name="Ohm R."/>
            <person name="Martin F."/>
            <person name="Silar P."/>
            <person name="Natvig D."/>
            <person name="Lalanne C."/>
            <person name="Gautier V."/>
            <person name="Ament-Velasquez S.L."/>
            <person name="Kruys A."/>
            <person name="Hutchinson M.I."/>
            <person name="Powell A.J."/>
            <person name="Barry K."/>
            <person name="Miller A.N."/>
            <person name="Grigoriev I.V."/>
            <person name="Debuchy R."/>
            <person name="Gladieux P."/>
            <person name="Thoren M.H."/>
            <person name="Johannesson H."/>
        </authorList>
    </citation>
    <scope>NUCLEOTIDE SEQUENCE</scope>
    <source>
        <strain evidence="2">CBS 123565</strain>
    </source>
</reference>
<evidence type="ECO:0000313" key="3">
    <source>
        <dbReference type="Proteomes" id="UP001304895"/>
    </source>
</evidence>